<dbReference type="GO" id="GO:0032259">
    <property type="term" value="P:methylation"/>
    <property type="evidence" value="ECO:0007669"/>
    <property type="project" value="UniProtKB-KW"/>
</dbReference>
<sequence>MNELELLADLHRDTERQGPGGQDETRLALELSGLRDRQDLSIADLGCGTGAATLVLAEALDARIVAVDFLAPFLNTLKVRAIKAGVAERITPRHATMEALDFPAASLDAIWSEGAIYNIGFSRGVREWRRFLKPGGILAVSELTWLTERRPAELEAYWRAQYPEVDTASAKLAVLEQHGYTPLSYFVLPRRCWLDGYYRPLQQRFPAFLKSHGNSPAARAIVEEQQQEIELYERYGEHFGYGFYVARKAPEG</sequence>
<evidence type="ECO:0000259" key="1">
    <source>
        <dbReference type="Pfam" id="PF13649"/>
    </source>
</evidence>
<evidence type="ECO:0000313" key="2">
    <source>
        <dbReference type="EMBL" id="MFC2993379.1"/>
    </source>
</evidence>
<dbReference type="CDD" id="cd02440">
    <property type="entry name" value="AdoMet_MTases"/>
    <property type="match status" value="1"/>
</dbReference>
<feature type="domain" description="Methyltransferase" evidence="1">
    <location>
        <begin position="42"/>
        <end position="136"/>
    </location>
</feature>
<dbReference type="EC" id="2.1.1.-" evidence="2"/>
<keyword evidence="3" id="KW-1185">Reference proteome</keyword>
<dbReference type="Proteomes" id="UP001595386">
    <property type="component" value="Unassembled WGS sequence"/>
</dbReference>
<reference evidence="3" key="1">
    <citation type="journal article" date="2019" name="Int. J. Syst. Evol. Microbiol.">
        <title>The Global Catalogue of Microorganisms (GCM) 10K type strain sequencing project: providing services to taxonomists for standard genome sequencing and annotation.</title>
        <authorList>
            <consortium name="The Broad Institute Genomics Platform"/>
            <consortium name="The Broad Institute Genome Sequencing Center for Infectious Disease"/>
            <person name="Wu L."/>
            <person name="Ma J."/>
        </authorList>
    </citation>
    <scope>NUCLEOTIDE SEQUENCE [LARGE SCALE GENOMIC DNA]</scope>
    <source>
        <strain evidence="3">KCTC 52660</strain>
    </source>
</reference>
<accession>A0ABV7B9H7</accession>
<protein>
    <submittedName>
        <fullName evidence="2">Class I SAM-dependent methyltransferase</fullName>
        <ecNumber evidence="2">2.1.1.-</ecNumber>
    </submittedName>
</protein>
<dbReference type="Gene3D" id="3.40.50.150">
    <property type="entry name" value="Vaccinia Virus protein VP39"/>
    <property type="match status" value="1"/>
</dbReference>
<name>A0ABV7B9H7_9GAMM</name>
<dbReference type="PANTHER" id="PTHR43591">
    <property type="entry name" value="METHYLTRANSFERASE"/>
    <property type="match status" value="1"/>
</dbReference>
<dbReference type="RefSeq" id="WP_379760951.1">
    <property type="nucleotide sequence ID" value="NZ_JBHRSQ010000034.1"/>
</dbReference>
<dbReference type="InterPro" id="IPR041698">
    <property type="entry name" value="Methyltransf_25"/>
</dbReference>
<gene>
    <name evidence="2" type="ORF">ACFODV_15270</name>
</gene>
<comment type="caution">
    <text evidence="2">The sequence shown here is derived from an EMBL/GenBank/DDBJ whole genome shotgun (WGS) entry which is preliminary data.</text>
</comment>
<proteinExistence type="predicted"/>
<dbReference type="PANTHER" id="PTHR43591:SF24">
    <property type="entry name" value="2-METHOXY-6-POLYPRENYL-1,4-BENZOQUINOL METHYLASE, MITOCHONDRIAL"/>
    <property type="match status" value="1"/>
</dbReference>
<dbReference type="Pfam" id="PF13649">
    <property type="entry name" value="Methyltransf_25"/>
    <property type="match status" value="1"/>
</dbReference>
<dbReference type="InterPro" id="IPR029063">
    <property type="entry name" value="SAM-dependent_MTases_sf"/>
</dbReference>
<dbReference type="SUPFAM" id="SSF53335">
    <property type="entry name" value="S-adenosyl-L-methionine-dependent methyltransferases"/>
    <property type="match status" value="1"/>
</dbReference>
<organism evidence="2 3">
    <name type="scientific">Halomonas tibetensis</name>
    <dbReference type="NCBI Taxonomy" id="2259590"/>
    <lineage>
        <taxon>Bacteria</taxon>
        <taxon>Pseudomonadati</taxon>
        <taxon>Pseudomonadota</taxon>
        <taxon>Gammaproteobacteria</taxon>
        <taxon>Oceanospirillales</taxon>
        <taxon>Halomonadaceae</taxon>
        <taxon>Halomonas</taxon>
    </lineage>
</organism>
<dbReference type="GO" id="GO:0008168">
    <property type="term" value="F:methyltransferase activity"/>
    <property type="evidence" value="ECO:0007669"/>
    <property type="project" value="UniProtKB-KW"/>
</dbReference>
<keyword evidence="2" id="KW-0489">Methyltransferase</keyword>
<dbReference type="EMBL" id="JBHRSQ010000034">
    <property type="protein sequence ID" value="MFC2993379.1"/>
    <property type="molecule type" value="Genomic_DNA"/>
</dbReference>
<keyword evidence="2" id="KW-0808">Transferase</keyword>
<evidence type="ECO:0000313" key="3">
    <source>
        <dbReference type="Proteomes" id="UP001595386"/>
    </source>
</evidence>